<dbReference type="PANTHER" id="PTHR48094:SF11">
    <property type="entry name" value="GLUTATHIONE-INDEPENDENT GLYOXALASE HSP31-RELATED"/>
    <property type="match status" value="1"/>
</dbReference>
<feature type="domain" description="DJ-1/PfpI" evidence="4">
    <location>
        <begin position="27"/>
        <end position="222"/>
    </location>
</feature>
<sequence length="228" mass="24601">MGNVLVVVTNVSKYPDQARATGLWLGEAVHFVDEVEKAGHHVDYVSPSGGYTPIDPHSLEKDQMTELDWTYYQNSEFMNKLGTTLAAGDINPEDYDVIYFTGGHGVMWDFPDNQKLQNIAMKIHENGGIVSSVCHGAVGLLNIKNDAGQHLIANKKVTGFANSEEVAVGLDKVVPFLTEDALVKSGAQFVKGEDWASFAVVDGHLVTGQNPASGGKVAEEVITLLKSN</sequence>
<dbReference type="InterPro" id="IPR029062">
    <property type="entry name" value="Class_I_gatase-like"/>
</dbReference>
<evidence type="ECO:0000313" key="6">
    <source>
        <dbReference type="Proteomes" id="UP001519288"/>
    </source>
</evidence>
<comment type="caution">
    <text evidence="5">The sequence shown here is derived from an EMBL/GenBank/DDBJ whole genome shotgun (WGS) entry which is preliminary data.</text>
</comment>
<dbReference type="RefSeq" id="WP_209864994.1">
    <property type="nucleotide sequence ID" value="NZ_JAGGLD010000007.1"/>
</dbReference>
<keyword evidence="5" id="KW-0378">Hydrolase</keyword>
<protein>
    <submittedName>
        <fullName evidence="5">Intracellular protease/amidase</fullName>
    </submittedName>
</protein>
<keyword evidence="2" id="KW-0456">Lyase</keyword>
<evidence type="ECO:0000256" key="1">
    <source>
        <dbReference type="ARBA" id="ARBA00023016"/>
    </source>
</evidence>
<gene>
    <name evidence="5" type="ORF">J2Z69_003329</name>
</gene>
<dbReference type="SUPFAM" id="SSF52317">
    <property type="entry name" value="Class I glutamine amidotransferase-like"/>
    <property type="match status" value="1"/>
</dbReference>
<keyword evidence="5" id="KW-0645">Protease</keyword>
<evidence type="ECO:0000256" key="3">
    <source>
        <dbReference type="ARBA" id="ARBA00038493"/>
    </source>
</evidence>
<dbReference type="Gene3D" id="3.40.50.880">
    <property type="match status" value="1"/>
</dbReference>
<dbReference type="Proteomes" id="UP001519288">
    <property type="component" value="Unassembled WGS sequence"/>
</dbReference>
<dbReference type="InterPro" id="IPR002818">
    <property type="entry name" value="DJ-1/PfpI"/>
</dbReference>
<dbReference type="GO" id="GO:0008233">
    <property type="term" value="F:peptidase activity"/>
    <property type="evidence" value="ECO:0007669"/>
    <property type="project" value="UniProtKB-KW"/>
</dbReference>
<comment type="similarity">
    <text evidence="3">Belongs to the peptidase C56 family. HSP31-like subfamily.</text>
</comment>
<evidence type="ECO:0000259" key="4">
    <source>
        <dbReference type="Pfam" id="PF01965"/>
    </source>
</evidence>
<dbReference type="InterPro" id="IPR050325">
    <property type="entry name" value="Prot/Nucl_acid_deglycase"/>
</dbReference>
<dbReference type="PANTHER" id="PTHR48094">
    <property type="entry name" value="PROTEIN/NUCLEIC ACID DEGLYCASE DJ-1-RELATED"/>
    <property type="match status" value="1"/>
</dbReference>
<name>A0ABS4JKM0_9BACL</name>
<evidence type="ECO:0000256" key="2">
    <source>
        <dbReference type="ARBA" id="ARBA00023239"/>
    </source>
</evidence>
<dbReference type="CDD" id="cd03141">
    <property type="entry name" value="GATase1_Hsp31_like"/>
    <property type="match status" value="1"/>
</dbReference>
<reference evidence="5 6" key="1">
    <citation type="submission" date="2021-03" db="EMBL/GenBank/DDBJ databases">
        <title>Genomic Encyclopedia of Type Strains, Phase IV (KMG-IV): sequencing the most valuable type-strain genomes for metagenomic binning, comparative biology and taxonomic classification.</title>
        <authorList>
            <person name="Goeker M."/>
        </authorList>
    </citation>
    <scope>NUCLEOTIDE SEQUENCE [LARGE SCALE GENOMIC DNA]</scope>
    <source>
        <strain evidence="5 6">DSM 26806</strain>
    </source>
</reference>
<organism evidence="5 6">
    <name type="scientific">Paenibacillus shirakamiensis</name>
    <dbReference type="NCBI Taxonomy" id="1265935"/>
    <lineage>
        <taxon>Bacteria</taxon>
        <taxon>Bacillati</taxon>
        <taxon>Bacillota</taxon>
        <taxon>Bacilli</taxon>
        <taxon>Bacillales</taxon>
        <taxon>Paenibacillaceae</taxon>
        <taxon>Paenibacillus</taxon>
    </lineage>
</organism>
<proteinExistence type="inferred from homology"/>
<keyword evidence="1" id="KW-0346">Stress response</keyword>
<dbReference type="GO" id="GO:0006508">
    <property type="term" value="P:proteolysis"/>
    <property type="evidence" value="ECO:0007669"/>
    <property type="project" value="UniProtKB-KW"/>
</dbReference>
<accession>A0ABS4JKM0</accession>
<keyword evidence="6" id="KW-1185">Reference proteome</keyword>
<dbReference type="EMBL" id="JAGGLD010000007">
    <property type="protein sequence ID" value="MBP2002257.1"/>
    <property type="molecule type" value="Genomic_DNA"/>
</dbReference>
<dbReference type="Pfam" id="PF01965">
    <property type="entry name" value="DJ-1_PfpI"/>
    <property type="match status" value="1"/>
</dbReference>
<evidence type="ECO:0000313" key="5">
    <source>
        <dbReference type="EMBL" id="MBP2002257.1"/>
    </source>
</evidence>